<dbReference type="KEGG" id="mcha:111010314"/>
<evidence type="ECO:0000256" key="7">
    <source>
        <dbReference type="ARBA" id="ARBA00022967"/>
    </source>
</evidence>
<dbReference type="Gene3D" id="2.70.150.10">
    <property type="entry name" value="Calcium-transporting ATPase, cytoplasmic transduction domain A"/>
    <property type="match status" value="1"/>
</dbReference>
<proteinExistence type="inferred from homology"/>
<dbReference type="InterPro" id="IPR023299">
    <property type="entry name" value="ATPase_P-typ_cyto_dom_N"/>
</dbReference>
<dbReference type="PRINTS" id="PR00119">
    <property type="entry name" value="CATATPASE"/>
</dbReference>
<dbReference type="PANTHER" id="PTHR43520">
    <property type="entry name" value="ATP7, ISOFORM B"/>
    <property type="match status" value="1"/>
</dbReference>
<keyword evidence="12" id="KW-1185">Reference proteome</keyword>
<dbReference type="InterPro" id="IPR044492">
    <property type="entry name" value="P_typ_ATPase_HD_dom"/>
</dbReference>
<keyword evidence="9 10" id="KW-0472">Membrane</keyword>
<evidence type="ECO:0000256" key="8">
    <source>
        <dbReference type="ARBA" id="ARBA00022989"/>
    </source>
</evidence>
<dbReference type="PROSITE" id="PS00154">
    <property type="entry name" value="ATPASE_E1_E2"/>
    <property type="match status" value="1"/>
</dbReference>
<keyword evidence="3 10" id="KW-0812">Transmembrane</keyword>
<feature type="domain" description="HMA" evidence="11">
    <location>
        <begin position="87"/>
        <end position="162"/>
    </location>
</feature>
<feature type="transmembrane region" description="Helical" evidence="10">
    <location>
        <begin position="195"/>
        <end position="213"/>
    </location>
</feature>
<dbReference type="InterPro" id="IPR006121">
    <property type="entry name" value="HMA_dom"/>
</dbReference>
<dbReference type="Gene3D" id="3.40.50.1000">
    <property type="entry name" value="HAD superfamily/HAD-like"/>
    <property type="match status" value="1"/>
</dbReference>
<keyword evidence="6 10" id="KW-0067">ATP-binding</keyword>
<keyword evidence="5 10" id="KW-0547">Nucleotide-binding</keyword>
<evidence type="ECO:0000256" key="10">
    <source>
        <dbReference type="RuleBase" id="RU362081"/>
    </source>
</evidence>
<protein>
    <submittedName>
        <fullName evidence="13">Copper-transporting ATPase PAA2, chloroplastic</fullName>
    </submittedName>
</protein>
<evidence type="ECO:0000256" key="2">
    <source>
        <dbReference type="ARBA" id="ARBA00006024"/>
    </source>
</evidence>
<dbReference type="Gene3D" id="3.40.1110.10">
    <property type="entry name" value="Calcium-transporting ATPase, cytoplasmic domain N"/>
    <property type="match status" value="1"/>
</dbReference>
<feature type="transmembrane region" description="Helical" evidence="10">
    <location>
        <begin position="870"/>
        <end position="887"/>
    </location>
</feature>
<dbReference type="GO" id="GO:0016020">
    <property type="term" value="C:membrane"/>
    <property type="evidence" value="ECO:0007669"/>
    <property type="project" value="UniProtKB-SubCell"/>
</dbReference>
<dbReference type="InterPro" id="IPR008250">
    <property type="entry name" value="ATPase_P-typ_transduc_dom_A_sf"/>
</dbReference>
<dbReference type="SUPFAM" id="SSF81653">
    <property type="entry name" value="Calcium ATPase, transduction domain A"/>
    <property type="match status" value="1"/>
</dbReference>
<dbReference type="SUPFAM" id="SSF56784">
    <property type="entry name" value="HAD-like"/>
    <property type="match status" value="1"/>
</dbReference>
<sequence>MAADFARFSLSPRHSLFFHYASKSSASLFDSRPGFLPIRHRPQSLPRKQHQRRFWRCSGHRFIVSSSLGAEPLVQNSVLQQERRDESSVLLDVSGMMCGACVSRVKSILSSDHRVDSVVVNMLTETAAIRLKSDEFAAEAGSAVNVAESLAQRLTDCGFPTKSRNSEVGVAESVRKWKDTVEKKRNMMVKSRNRVAVAWTLVALCCGSHASHILHSLGIHIHGPLMEILHNSYVKGCFALVALLGPGRELLFDGLRAFKKGSPNMNSLVGFGAVAAFIISAISLLNPQLDWDASFFDEPVMLLGFVLLGRSLEERARVKASSDMNELLSLISSHSRLVITPSEGNSSMDDVLCSDAICLQVSTDDIRVGDSILVLPGETIPVDGKVLVGRSVVDESMLTGESLPVFKEAGLMVSAGTVNWDGPLRIVASSTGLNSTISKIVRMVEDAQGHEAPIQRLADSIAGPFVYTVLTLSAATFAFWYCFGTHIFPDVLINDIAGPDGDPFLLSLKLSVDVLVVSCPCALGLATPTAILVGTSLGARRGLLIRGGDVLERLASIDCFAFDKTGTLTEGKPTVSSVVSFVYGEAEILQVAAAVEKTASHPIAKAIIDKAESLNLTIPVTRGQLVEPGFGSFANVNGRLIAVGSLEWVNDRFEKQASPSDLKNLEHSVFQSIWGISSSNNSKTVVYVGSEGEGIVGAIVISDSLRYDAGSTVHRLQKKGIKTVLLSGDREEAVATVAKAVGIEEEFVHSSLTPQKKSELISTLKAAGHRVAMVGDGINDAPSLASSDVGIALQLEAHENAASNAASILLLGNRISQVVDAMELAQATMGKVYQNLSWAIAYNVVAIPIAAGVLLPGFDFAMTPSLSGGLMALSSIFVVTNSLLLQFHGPKEAQKST</sequence>
<evidence type="ECO:0000259" key="11">
    <source>
        <dbReference type="PROSITE" id="PS50846"/>
    </source>
</evidence>
<evidence type="ECO:0000256" key="9">
    <source>
        <dbReference type="ARBA" id="ARBA00023136"/>
    </source>
</evidence>
<dbReference type="Pfam" id="PF00702">
    <property type="entry name" value="Hydrolase"/>
    <property type="match status" value="1"/>
</dbReference>
<feature type="transmembrane region" description="Helical" evidence="10">
    <location>
        <begin position="465"/>
        <end position="488"/>
    </location>
</feature>
<evidence type="ECO:0000256" key="6">
    <source>
        <dbReference type="ARBA" id="ARBA00022840"/>
    </source>
</evidence>
<dbReference type="SUPFAM" id="SSF55008">
    <property type="entry name" value="HMA, heavy metal-associated domain"/>
    <property type="match status" value="1"/>
</dbReference>
<dbReference type="GO" id="GO:0005507">
    <property type="term" value="F:copper ion binding"/>
    <property type="evidence" value="ECO:0007669"/>
    <property type="project" value="TreeGrafter"/>
</dbReference>
<dbReference type="CDD" id="cd02079">
    <property type="entry name" value="P-type_ATPase_HM"/>
    <property type="match status" value="1"/>
</dbReference>
<dbReference type="InterPro" id="IPR036412">
    <property type="entry name" value="HAD-like_sf"/>
</dbReference>
<dbReference type="GeneID" id="111010314"/>
<organism evidence="12 13">
    <name type="scientific">Momordica charantia</name>
    <name type="common">Bitter gourd</name>
    <name type="synonym">Balsam pear</name>
    <dbReference type="NCBI Taxonomy" id="3673"/>
    <lineage>
        <taxon>Eukaryota</taxon>
        <taxon>Viridiplantae</taxon>
        <taxon>Streptophyta</taxon>
        <taxon>Embryophyta</taxon>
        <taxon>Tracheophyta</taxon>
        <taxon>Spermatophyta</taxon>
        <taxon>Magnoliopsida</taxon>
        <taxon>eudicotyledons</taxon>
        <taxon>Gunneridae</taxon>
        <taxon>Pentapetalae</taxon>
        <taxon>rosids</taxon>
        <taxon>fabids</taxon>
        <taxon>Cucurbitales</taxon>
        <taxon>Cucurbitaceae</taxon>
        <taxon>Momordiceae</taxon>
        <taxon>Momordica</taxon>
    </lineage>
</organism>
<feature type="transmembrane region" description="Helical" evidence="10">
    <location>
        <begin position="836"/>
        <end position="858"/>
    </location>
</feature>
<evidence type="ECO:0000313" key="13">
    <source>
        <dbReference type="RefSeq" id="XP_022139364.1"/>
    </source>
</evidence>
<dbReference type="CDD" id="cd00371">
    <property type="entry name" value="HMA"/>
    <property type="match status" value="1"/>
</dbReference>
<dbReference type="Pfam" id="PF00403">
    <property type="entry name" value="HMA"/>
    <property type="match status" value="1"/>
</dbReference>
<dbReference type="GO" id="GO:0016887">
    <property type="term" value="F:ATP hydrolysis activity"/>
    <property type="evidence" value="ECO:0007669"/>
    <property type="project" value="InterPro"/>
</dbReference>
<dbReference type="FunFam" id="2.70.150.10:FF:000002">
    <property type="entry name" value="Copper-transporting ATPase 1, putative"/>
    <property type="match status" value="1"/>
</dbReference>
<dbReference type="SFLD" id="SFLDS00003">
    <property type="entry name" value="Haloacid_Dehalogenase"/>
    <property type="match status" value="1"/>
</dbReference>
<dbReference type="Proteomes" id="UP000504603">
    <property type="component" value="Unplaced"/>
</dbReference>
<feature type="transmembrane region" description="Helical" evidence="10">
    <location>
        <begin position="264"/>
        <end position="285"/>
    </location>
</feature>
<dbReference type="RefSeq" id="XP_022139364.1">
    <property type="nucleotide sequence ID" value="XM_022283672.1"/>
</dbReference>
<evidence type="ECO:0000256" key="3">
    <source>
        <dbReference type="ARBA" id="ARBA00022692"/>
    </source>
</evidence>
<dbReference type="Gene3D" id="3.30.70.100">
    <property type="match status" value="1"/>
</dbReference>
<evidence type="ECO:0000256" key="1">
    <source>
        <dbReference type="ARBA" id="ARBA00004141"/>
    </source>
</evidence>
<dbReference type="PROSITE" id="PS50846">
    <property type="entry name" value="HMA_2"/>
    <property type="match status" value="1"/>
</dbReference>
<dbReference type="InterPro" id="IPR036163">
    <property type="entry name" value="HMA_dom_sf"/>
</dbReference>
<comment type="similarity">
    <text evidence="2 10">Belongs to the cation transport ATPase (P-type) (TC 3.A.3) family. Type IB subfamily.</text>
</comment>
<dbReference type="OrthoDB" id="432719at2759"/>
<dbReference type="FunFam" id="3.40.1110.10:FF:000046">
    <property type="entry name" value="Copper-transporting ATPase PAA2, chloroplastic"/>
    <property type="match status" value="1"/>
</dbReference>
<dbReference type="InterPro" id="IPR027256">
    <property type="entry name" value="P-typ_ATPase_IB"/>
</dbReference>
<keyword evidence="7" id="KW-1278">Translocase</keyword>
<gene>
    <name evidence="13" type="primary">LOC111010314</name>
</gene>
<dbReference type="InterPro" id="IPR001757">
    <property type="entry name" value="P_typ_ATPase"/>
</dbReference>
<evidence type="ECO:0000256" key="5">
    <source>
        <dbReference type="ARBA" id="ARBA00022741"/>
    </source>
</evidence>
<dbReference type="GO" id="GO:0005524">
    <property type="term" value="F:ATP binding"/>
    <property type="evidence" value="ECO:0007669"/>
    <property type="project" value="UniProtKB-UniRule"/>
</dbReference>
<dbReference type="InterPro" id="IPR023214">
    <property type="entry name" value="HAD_sf"/>
</dbReference>
<keyword evidence="4 10" id="KW-0479">Metal-binding</keyword>
<evidence type="ECO:0000313" key="12">
    <source>
        <dbReference type="Proteomes" id="UP000504603"/>
    </source>
</evidence>
<name>A0A6J1CCR7_MOMCH</name>
<dbReference type="SUPFAM" id="SSF81665">
    <property type="entry name" value="Calcium ATPase, transmembrane domain M"/>
    <property type="match status" value="1"/>
</dbReference>
<dbReference type="AlphaFoldDB" id="A0A6J1CCR7"/>
<dbReference type="SFLD" id="SFLDG00002">
    <property type="entry name" value="C1.7:_P-type_atpase_like"/>
    <property type="match status" value="1"/>
</dbReference>
<dbReference type="SFLD" id="SFLDF00027">
    <property type="entry name" value="p-type_atpase"/>
    <property type="match status" value="1"/>
</dbReference>
<dbReference type="InterPro" id="IPR059000">
    <property type="entry name" value="ATPase_P-type_domA"/>
</dbReference>
<keyword evidence="8 10" id="KW-1133">Transmembrane helix</keyword>
<accession>A0A6J1CCR7</accession>
<dbReference type="InterPro" id="IPR023298">
    <property type="entry name" value="ATPase_P-typ_TM_dom_sf"/>
</dbReference>
<dbReference type="NCBIfam" id="TIGR01525">
    <property type="entry name" value="ATPase-IB_hvy"/>
    <property type="match status" value="1"/>
</dbReference>
<dbReference type="PANTHER" id="PTHR43520:SF19">
    <property type="entry name" value="COPPER-TRANSPORTING ATPASE PAA2, CHLOROPLASTIC"/>
    <property type="match status" value="1"/>
</dbReference>
<dbReference type="Pfam" id="PF00122">
    <property type="entry name" value="E1-E2_ATPase"/>
    <property type="match status" value="1"/>
</dbReference>
<dbReference type="GO" id="GO:0055070">
    <property type="term" value="P:copper ion homeostasis"/>
    <property type="evidence" value="ECO:0007669"/>
    <property type="project" value="TreeGrafter"/>
</dbReference>
<feature type="transmembrane region" description="Helical" evidence="10">
    <location>
        <begin position="508"/>
        <end position="533"/>
    </location>
</feature>
<dbReference type="NCBIfam" id="TIGR01494">
    <property type="entry name" value="ATPase_P-type"/>
    <property type="match status" value="2"/>
</dbReference>
<comment type="subcellular location">
    <subcellularLocation>
        <location evidence="1">Membrane</location>
        <topology evidence="1">Multi-pass membrane protein</topology>
    </subcellularLocation>
</comment>
<dbReference type="InterPro" id="IPR018303">
    <property type="entry name" value="ATPase_P-typ_P_site"/>
</dbReference>
<dbReference type="GO" id="GO:0043682">
    <property type="term" value="F:P-type divalent copper transporter activity"/>
    <property type="evidence" value="ECO:0007669"/>
    <property type="project" value="TreeGrafter"/>
</dbReference>
<reference evidence="13" key="1">
    <citation type="submission" date="2025-08" db="UniProtKB">
        <authorList>
            <consortium name="RefSeq"/>
        </authorList>
    </citation>
    <scope>IDENTIFICATION</scope>
</reference>
<evidence type="ECO:0000256" key="4">
    <source>
        <dbReference type="ARBA" id="ARBA00022723"/>
    </source>
</evidence>